<evidence type="ECO:0000313" key="5">
    <source>
        <dbReference type="Proteomes" id="UP000294958"/>
    </source>
</evidence>
<dbReference type="Proteomes" id="UP000294958">
    <property type="component" value="Unassembled WGS sequence"/>
</dbReference>
<dbReference type="NCBIfam" id="TIGR01444">
    <property type="entry name" value="fkbM_fam"/>
    <property type="match status" value="1"/>
</dbReference>
<dbReference type="GO" id="GO:0032259">
    <property type="term" value="P:methylation"/>
    <property type="evidence" value="ECO:0007669"/>
    <property type="project" value="UniProtKB-KW"/>
</dbReference>
<evidence type="ECO:0000259" key="1">
    <source>
        <dbReference type="Pfam" id="PF05050"/>
    </source>
</evidence>
<dbReference type="InterPro" id="IPR006342">
    <property type="entry name" value="FkbM_mtfrase"/>
</dbReference>
<dbReference type="EMBL" id="SNZF01000021">
    <property type="protein sequence ID" value="TDR33536.1"/>
    <property type="molecule type" value="Genomic_DNA"/>
</dbReference>
<evidence type="ECO:0000313" key="4">
    <source>
        <dbReference type="Proteomes" id="UP000019849"/>
    </source>
</evidence>
<dbReference type="GO" id="GO:0008168">
    <property type="term" value="F:methyltransferase activity"/>
    <property type="evidence" value="ECO:0007669"/>
    <property type="project" value="UniProtKB-KW"/>
</dbReference>
<evidence type="ECO:0000313" key="2">
    <source>
        <dbReference type="EMBL" id="EXL09457.1"/>
    </source>
</evidence>
<feature type="domain" description="Methyltransferase FkbM" evidence="1">
    <location>
        <begin position="8"/>
        <end position="169"/>
    </location>
</feature>
<dbReference type="OrthoDB" id="9814604at2"/>
<keyword evidence="3" id="KW-0808">Transferase</keyword>
<accession>A0A011TZB6</accession>
<keyword evidence="5" id="KW-1185">Reference proteome</keyword>
<dbReference type="InterPro" id="IPR029063">
    <property type="entry name" value="SAM-dependent_MTases_sf"/>
</dbReference>
<dbReference type="EMBL" id="JENY01000007">
    <property type="protein sequence ID" value="EXL09457.1"/>
    <property type="molecule type" value="Genomic_DNA"/>
</dbReference>
<dbReference type="Proteomes" id="UP000019849">
    <property type="component" value="Unassembled WGS sequence"/>
</dbReference>
<dbReference type="Gene3D" id="3.40.50.150">
    <property type="entry name" value="Vaccinia Virus protein VP39"/>
    <property type="match status" value="1"/>
</dbReference>
<protein>
    <submittedName>
        <fullName evidence="3">FkbM family methyltransferase</fullName>
    </submittedName>
</protein>
<name>A0A011TZB6_9HYPH</name>
<dbReference type="AlphaFoldDB" id="A0A011TZB6"/>
<dbReference type="SUPFAM" id="SSF53335">
    <property type="entry name" value="S-adenosyl-L-methionine-dependent methyltransferases"/>
    <property type="match status" value="1"/>
</dbReference>
<organism evidence="2 4">
    <name type="scientific">Aquamicrobium defluvii</name>
    <dbReference type="NCBI Taxonomy" id="69279"/>
    <lineage>
        <taxon>Bacteria</taxon>
        <taxon>Pseudomonadati</taxon>
        <taxon>Pseudomonadota</taxon>
        <taxon>Alphaproteobacteria</taxon>
        <taxon>Hyphomicrobiales</taxon>
        <taxon>Phyllobacteriaceae</taxon>
        <taxon>Aquamicrobium</taxon>
    </lineage>
</organism>
<keyword evidence="3" id="KW-0489">Methyltransferase</keyword>
<dbReference type="PATRIC" id="fig|69279.3.peg.1483"/>
<sequence>MKRDLVFDFGLHKGEDTAFYLEKGFRVVAFEANPELAQACRARFAAEIATGKLTIMEGAVAPASAGDTVTFFINERSVWGTIDKDWVERNEKIGAASKKITAQRIDVEEVIRNFGMPLYMKIDIEGADQHVLEVLASFPDKPKYISIESSKDDFGDVVGECDRLRALGYSRFKAVQQEYIPGMQGRFHRVNGEPFPYTFPADSSGPFGDEIRQPWLGYEEVLDEYRAIFRKYRLMGSGSVLLRIPGVHRLLWHFGRLTNAGLPGWYDTHAALDGE</sequence>
<dbReference type="eggNOG" id="COG0030">
    <property type="taxonomic scope" value="Bacteria"/>
</dbReference>
<gene>
    <name evidence="2" type="ORF">BG36_22775</name>
    <name evidence="3" type="ORF">DES43_12123</name>
</gene>
<dbReference type="HOGENOM" id="CLU_098632_0_0_5"/>
<proteinExistence type="predicted"/>
<comment type="caution">
    <text evidence="2">The sequence shown here is derived from an EMBL/GenBank/DDBJ whole genome shotgun (WGS) entry which is preliminary data.</text>
</comment>
<reference evidence="2 4" key="1">
    <citation type="submission" date="2014-02" db="EMBL/GenBank/DDBJ databases">
        <title>Aquamicrobium defluvii Genome sequencing.</title>
        <authorList>
            <person name="Wang X."/>
        </authorList>
    </citation>
    <scope>NUCLEOTIDE SEQUENCE [LARGE SCALE GENOMIC DNA]</scope>
    <source>
        <strain evidence="2 4">W13Z1</strain>
    </source>
</reference>
<reference evidence="3 5" key="2">
    <citation type="submission" date="2019-03" db="EMBL/GenBank/DDBJ databases">
        <title>Genomic Encyclopedia of Type Strains, Phase IV (KMG-IV): sequencing the most valuable type-strain genomes for metagenomic binning, comparative biology and taxonomic classification.</title>
        <authorList>
            <person name="Goeker M."/>
        </authorList>
    </citation>
    <scope>NUCLEOTIDE SEQUENCE [LARGE SCALE GENOMIC DNA]</scope>
    <source>
        <strain evidence="3 5">DSM 11603</strain>
    </source>
</reference>
<dbReference type="Pfam" id="PF05050">
    <property type="entry name" value="Methyltransf_21"/>
    <property type="match status" value="1"/>
</dbReference>
<dbReference type="RefSeq" id="WP_051520464.1">
    <property type="nucleotide sequence ID" value="NZ_KK073881.1"/>
</dbReference>
<evidence type="ECO:0000313" key="3">
    <source>
        <dbReference type="EMBL" id="TDR33536.1"/>
    </source>
</evidence>
<dbReference type="STRING" id="69279.BG36_22775"/>